<accession>A0ABR1R1T5</accession>
<proteinExistence type="inferred from homology"/>
<dbReference type="PRINTS" id="PR00412">
    <property type="entry name" value="EPOXHYDRLASE"/>
</dbReference>
<evidence type="ECO:0000313" key="5">
    <source>
        <dbReference type="Proteomes" id="UP001396898"/>
    </source>
</evidence>
<organism evidence="4 5">
    <name type="scientific">Apiospora marii</name>
    <dbReference type="NCBI Taxonomy" id="335849"/>
    <lineage>
        <taxon>Eukaryota</taxon>
        <taxon>Fungi</taxon>
        <taxon>Dikarya</taxon>
        <taxon>Ascomycota</taxon>
        <taxon>Pezizomycotina</taxon>
        <taxon>Sordariomycetes</taxon>
        <taxon>Xylariomycetidae</taxon>
        <taxon>Amphisphaeriales</taxon>
        <taxon>Apiosporaceae</taxon>
        <taxon>Apiospora</taxon>
    </lineage>
</organism>
<sequence>MPTSTGIPSFSPLPLPAGVVSRIVDCTATCGLTFHTITAGTPGKALVLLLHGYPELAYSWRKVIKRIAELGDGFYCVAPDLRGFGRTLGWSNSTFQETDLREFSSTNVVRDLVSLVHTLGYQSVYSVIGNDLGSFLSACAVMLRPDLFRSCVQMAVPARSPGIPVLGDPACPDAAPTSKPKLDLPGALAQLNPPKKHYQWYLSTEQAVQDWDSPPQGLETFLGSYLYSKSASWSGNRVHALEPFSAQSMAASMPQYYIMPMDKTMPEVMIEMGIEDAAGSMAWLPRSELRVYVSEYGRTGFLGGLSYYRAVTTLMEHELLLFANRTIDVPLTFMAGECDWAPHLFPGAWSCFDDTRAVKAGCYRGAKVVPGSGHYLPQEQPDAVVGHISEFFATLS</sequence>
<evidence type="ECO:0000256" key="1">
    <source>
        <dbReference type="ARBA" id="ARBA00022801"/>
    </source>
</evidence>
<dbReference type="InterPro" id="IPR000073">
    <property type="entry name" value="AB_hydrolase_1"/>
</dbReference>
<evidence type="ECO:0000313" key="4">
    <source>
        <dbReference type="EMBL" id="KAK7996014.1"/>
    </source>
</evidence>
<dbReference type="Pfam" id="PF00561">
    <property type="entry name" value="Abhydrolase_1"/>
    <property type="match status" value="1"/>
</dbReference>
<dbReference type="Proteomes" id="UP001396898">
    <property type="component" value="Unassembled WGS sequence"/>
</dbReference>
<name>A0ABR1R1T5_9PEZI</name>
<dbReference type="EMBL" id="JAQQWI010000022">
    <property type="protein sequence ID" value="KAK7996014.1"/>
    <property type="molecule type" value="Genomic_DNA"/>
</dbReference>
<feature type="domain" description="AB hydrolase-1" evidence="3">
    <location>
        <begin position="46"/>
        <end position="156"/>
    </location>
</feature>
<dbReference type="Gene3D" id="3.40.50.1820">
    <property type="entry name" value="alpha/beta hydrolase"/>
    <property type="match status" value="1"/>
</dbReference>
<dbReference type="SUPFAM" id="SSF53474">
    <property type="entry name" value="alpha/beta-Hydrolases"/>
    <property type="match status" value="1"/>
</dbReference>
<dbReference type="InterPro" id="IPR029058">
    <property type="entry name" value="AB_hydrolase_fold"/>
</dbReference>
<keyword evidence="1" id="KW-0378">Hydrolase</keyword>
<evidence type="ECO:0000259" key="3">
    <source>
        <dbReference type="Pfam" id="PF00561"/>
    </source>
</evidence>
<protein>
    <recommendedName>
        <fullName evidence="3">AB hydrolase-1 domain-containing protein</fullName>
    </recommendedName>
</protein>
<comment type="caution">
    <text evidence="4">The sequence shown here is derived from an EMBL/GenBank/DDBJ whole genome shotgun (WGS) entry which is preliminary data.</text>
</comment>
<comment type="similarity">
    <text evidence="2">Belongs to the AB hydrolase superfamily. Epoxide hydrolase family.</text>
</comment>
<dbReference type="InterPro" id="IPR000639">
    <property type="entry name" value="Epox_hydrolase-like"/>
</dbReference>
<gene>
    <name evidence="4" type="ORF">PG991_015481</name>
</gene>
<dbReference type="PANTHER" id="PTHR43329">
    <property type="entry name" value="EPOXIDE HYDROLASE"/>
    <property type="match status" value="1"/>
</dbReference>
<keyword evidence="5" id="KW-1185">Reference proteome</keyword>
<reference evidence="4 5" key="1">
    <citation type="submission" date="2023-01" db="EMBL/GenBank/DDBJ databases">
        <title>Analysis of 21 Apiospora genomes using comparative genomics revels a genus with tremendous synthesis potential of carbohydrate active enzymes and secondary metabolites.</title>
        <authorList>
            <person name="Sorensen T."/>
        </authorList>
    </citation>
    <scope>NUCLEOTIDE SEQUENCE [LARGE SCALE GENOMIC DNA]</scope>
    <source>
        <strain evidence="4 5">CBS 20057</strain>
    </source>
</reference>
<evidence type="ECO:0000256" key="2">
    <source>
        <dbReference type="ARBA" id="ARBA00038334"/>
    </source>
</evidence>